<evidence type="ECO:0000259" key="3">
    <source>
        <dbReference type="PROSITE" id="PS50278"/>
    </source>
</evidence>
<accession>A0A8J2RJ92</accession>
<evidence type="ECO:0000256" key="1">
    <source>
        <dbReference type="SAM" id="MobiDB-lite"/>
    </source>
</evidence>
<organism evidence="4 5">
    <name type="scientific">Daphnia galeata</name>
    <dbReference type="NCBI Taxonomy" id="27404"/>
    <lineage>
        <taxon>Eukaryota</taxon>
        <taxon>Metazoa</taxon>
        <taxon>Ecdysozoa</taxon>
        <taxon>Arthropoda</taxon>
        <taxon>Crustacea</taxon>
        <taxon>Branchiopoda</taxon>
        <taxon>Diplostraca</taxon>
        <taxon>Cladocera</taxon>
        <taxon>Anomopoda</taxon>
        <taxon>Daphniidae</taxon>
        <taxon>Daphnia</taxon>
    </lineage>
</organism>
<dbReference type="OrthoDB" id="6370328at2759"/>
<comment type="caution">
    <text evidence="4">The sequence shown here is derived from an EMBL/GenBank/DDBJ whole genome shotgun (WGS) entry which is preliminary data.</text>
</comment>
<evidence type="ECO:0000313" key="4">
    <source>
        <dbReference type="EMBL" id="CAH0101864.1"/>
    </source>
</evidence>
<dbReference type="EMBL" id="CAKKLH010000068">
    <property type="protein sequence ID" value="CAH0101864.1"/>
    <property type="molecule type" value="Genomic_DNA"/>
</dbReference>
<dbReference type="GO" id="GO:0035099">
    <property type="term" value="P:hemocyte migration"/>
    <property type="evidence" value="ECO:0007669"/>
    <property type="project" value="TreeGrafter"/>
</dbReference>
<dbReference type="Gene3D" id="2.10.90.10">
    <property type="entry name" value="Cystine-knot cytokines"/>
    <property type="match status" value="1"/>
</dbReference>
<proteinExistence type="predicted"/>
<feature type="domain" description="Platelet-derived growth factor (PDGF) family profile" evidence="3">
    <location>
        <begin position="66"/>
        <end position="159"/>
    </location>
</feature>
<name>A0A8J2RJ92_9CRUS</name>
<gene>
    <name evidence="4" type="ORF">DGAL_LOCUS4236</name>
</gene>
<feature type="region of interest" description="Disordered" evidence="1">
    <location>
        <begin position="113"/>
        <end position="143"/>
    </location>
</feature>
<evidence type="ECO:0000313" key="5">
    <source>
        <dbReference type="Proteomes" id="UP000789390"/>
    </source>
</evidence>
<dbReference type="GO" id="GO:0016020">
    <property type="term" value="C:membrane"/>
    <property type="evidence" value="ECO:0007669"/>
    <property type="project" value="InterPro"/>
</dbReference>
<keyword evidence="5" id="KW-1185">Reference proteome</keyword>
<feature type="chain" id="PRO_5035198693" description="Platelet-derived growth factor (PDGF) family profile domain-containing protein" evidence="2">
    <location>
        <begin position="23"/>
        <end position="174"/>
    </location>
</feature>
<dbReference type="PANTHER" id="PTHR21719">
    <property type="entry name" value="FI06402P-RELATED"/>
    <property type="match status" value="1"/>
</dbReference>
<reference evidence="4" key="1">
    <citation type="submission" date="2021-11" db="EMBL/GenBank/DDBJ databases">
        <authorList>
            <person name="Schell T."/>
        </authorList>
    </citation>
    <scope>NUCLEOTIDE SEQUENCE</scope>
    <source>
        <strain evidence="4">M5</strain>
    </source>
</reference>
<dbReference type="FunFam" id="2.10.90.10:FF:000079">
    <property type="entry name" value="Uncharacterized protein"/>
    <property type="match status" value="1"/>
</dbReference>
<dbReference type="InterPro" id="IPR029034">
    <property type="entry name" value="Cystine-knot_cytokine"/>
</dbReference>
<dbReference type="Proteomes" id="UP000789390">
    <property type="component" value="Unassembled WGS sequence"/>
</dbReference>
<evidence type="ECO:0000256" key="2">
    <source>
        <dbReference type="SAM" id="SignalP"/>
    </source>
</evidence>
<keyword evidence="2" id="KW-0732">Signal</keyword>
<dbReference type="PROSITE" id="PS50278">
    <property type="entry name" value="PDGF_2"/>
    <property type="match status" value="1"/>
</dbReference>
<dbReference type="AlphaFoldDB" id="A0A8J2RJ92"/>
<dbReference type="InterPro" id="IPR000072">
    <property type="entry name" value="PDGF/VEGF_dom"/>
</dbReference>
<sequence length="174" mass="19675">MTIRDSLVILLSFSVLLLTAVADNNKNGDKRVGFKKNVNIARQWSCKNPQPRLVYIGQMEEYAAPNIVYLPSALLVHRCDDSAGCCMTPGTTCSSVEHVEELVSFVVHAVVSSDGPHHHHHQQHQQQPHNNNNNNKKKEKKMTVSMNNHTRCECVGRNNLRARRSSFVHRKTVQ</sequence>
<protein>
    <recommendedName>
        <fullName evidence="3">Platelet-derived growth factor (PDGF) family profile domain-containing protein</fullName>
    </recommendedName>
</protein>
<dbReference type="GO" id="GO:0008083">
    <property type="term" value="F:growth factor activity"/>
    <property type="evidence" value="ECO:0007669"/>
    <property type="project" value="InterPro"/>
</dbReference>
<feature type="signal peptide" evidence="2">
    <location>
        <begin position="1"/>
        <end position="22"/>
    </location>
</feature>
<dbReference type="PANTHER" id="PTHR21719:SF1">
    <property type="entry name" value="FI06402P-RELATED"/>
    <property type="match status" value="1"/>
</dbReference>
<dbReference type="SUPFAM" id="SSF57501">
    <property type="entry name" value="Cystine-knot cytokines"/>
    <property type="match status" value="1"/>
</dbReference>
<feature type="compositionally biased region" description="Low complexity" evidence="1">
    <location>
        <begin position="124"/>
        <end position="134"/>
    </location>
</feature>